<proteinExistence type="predicted"/>
<dbReference type="Gene3D" id="3.30.160.60">
    <property type="entry name" value="Classic Zinc Finger"/>
    <property type="match status" value="2"/>
</dbReference>
<name>M1K7Q3_ENCCN</name>
<evidence type="ECO:0000256" key="2">
    <source>
        <dbReference type="ARBA" id="ARBA00022737"/>
    </source>
</evidence>
<keyword evidence="1" id="KW-0479">Metal-binding</keyword>
<protein>
    <submittedName>
        <fullName evidence="7">Putative zn finger protein</fullName>
    </submittedName>
</protein>
<dbReference type="PROSITE" id="PS50157">
    <property type="entry name" value="ZINC_FINGER_C2H2_2"/>
    <property type="match status" value="2"/>
</dbReference>
<dbReference type="SMART" id="SM00355">
    <property type="entry name" value="ZnF_C2H2"/>
    <property type="match status" value="2"/>
</dbReference>
<evidence type="ECO:0000256" key="3">
    <source>
        <dbReference type="ARBA" id="ARBA00022771"/>
    </source>
</evidence>
<dbReference type="VEuPathDB" id="MicrosporidiaDB:ECU08_0560"/>
<feature type="domain" description="C2H2-type" evidence="6">
    <location>
        <begin position="373"/>
        <end position="402"/>
    </location>
</feature>
<dbReference type="GO" id="GO:0008270">
    <property type="term" value="F:zinc ion binding"/>
    <property type="evidence" value="ECO:0007669"/>
    <property type="project" value="UniProtKB-KW"/>
</dbReference>
<sequence>MQAAISSGVNFEALDIASTTFLKSSLNILRGAAAPPRKDAKFSAEKKNKNVRIKAGSTSSDLSSYTCRPYAGAMLIFSVLFQINGGRKLQPLSAELFLCHPVASYDSGLRCIWWPFIQPLGPGKGLVPEIRDETTPIGRQIIKSFGLSHHKGKKMKQDAGLGFRLWVESVVSRVLPGADVSEVLLPDTATKIYVFCVDGRVLFNLSDLVDILKCFGVCADSSQICEYMRSTGRVERLEQLKDLFGEEGLEVVCSSVFSDKLLQEIGSSIRSAKGPECFKDAGPELSHPRFTIGEYKFGCQREGRDGFHNVNELYPFNHQWTDSIMDGILKNIYTSDGKRMEDGCTGKERPAFIKAGSRGRHMKHSGSLKDRPFVCTYNDCKRAFKRYEHLKRHNLMHTGERPHKCRFPGCSKAFSRSDNLSQHYKVHSTTNEMHTRSYGSYRYLNKEFN</sequence>
<dbReference type="SUPFAM" id="SSF57667">
    <property type="entry name" value="beta-beta-alpha zinc fingers"/>
    <property type="match status" value="2"/>
</dbReference>
<dbReference type="InterPro" id="IPR036236">
    <property type="entry name" value="Znf_C2H2_sf"/>
</dbReference>
<evidence type="ECO:0000256" key="1">
    <source>
        <dbReference type="ARBA" id="ARBA00022723"/>
    </source>
</evidence>
<dbReference type="AlphaFoldDB" id="M1K7Q3"/>
<dbReference type="EMBL" id="KC513605">
    <property type="protein sequence ID" value="AGE95045.1"/>
    <property type="molecule type" value="Genomic_DNA"/>
</dbReference>
<dbReference type="PROSITE" id="PS00028">
    <property type="entry name" value="ZINC_FINGER_C2H2_1"/>
    <property type="match status" value="2"/>
</dbReference>
<gene>
    <name evidence="7" type="ORF">ECU08_0560</name>
</gene>
<reference evidence="7" key="1">
    <citation type="journal article" date="2013" name="Eukaryot. Cell">
        <title>Extremely Reduced Levels of Heterozygosity in the Vertebrate Pathogen Encephalitozoon cuniculi.</title>
        <authorList>
            <person name="Selman M."/>
            <person name="Sak B."/>
            <person name="Kvac M."/>
            <person name="Farinelli L."/>
            <person name="Weiss L.M."/>
            <person name="Corradi N."/>
        </authorList>
    </citation>
    <scope>NUCLEOTIDE SEQUENCE</scope>
</reference>
<evidence type="ECO:0000259" key="6">
    <source>
        <dbReference type="PROSITE" id="PS50157"/>
    </source>
</evidence>
<dbReference type="FunFam" id="3.30.160.60:FF:000125">
    <property type="entry name" value="Putative zinc finger protein 143"/>
    <property type="match status" value="1"/>
</dbReference>
<dbReference type="VEuPathDB" id="MicrosporidiaDB:AEWR_080550"/>
<dbReference type="PANTHER" id="PTHR23235">
    <property type="entry name" value="KRUEPPEL-LIKE TRANSCRIPTION FACTOR"/>
    <property type="match status" value="1"/>
</dbReference>
<evidence type="ECO:0000313" key="7">
    <source>
        <dbReference type="EMBL" id="AGE95045.1"/>
    </source>
</evidence>
<evidence type="ECO:0000256" key="4">
    <source>
        <dbReference type="ARBA" id="ARBA00022833"/>
    </source>
</evidence>
<dbReference type="InterPro" id="IPR013087">
    <property type="entry name" value="Znf_C2H2_type"/>
</dbReference>
<evidence type="ECO:0000256" key="5">
    <source>
        <dbReference type="PROSITE-ProRule" id="PRU00042"/>
    </source>
</evidence>
<dbReference type="FunFam" id="3.30.160.60:FF:000446">
    <property type="entry name" value="Zinc finger protein"/>
    <property type="match status" value="1"/>
</dbReference>
<dbReference type="VEuPathDB" id="MicrosporidiaDB:AEWD_080500"/>
<keyword evidence="3 5" id="KW-0863">Zinc-finger</keyword>
<keyword evidence="4" id="KW-0862">Zinc</keyword>
<dbReference type="VEuPathDB" id="MicrosporidiaDB:AEWQ_080540"/>
<feature type="domain" description="C2H2-type" evidence="6">
    <location>
        <begin position="403"/>
        <end position="432"/>
    </location>
</feature>
<keyword evidence="2" id="KW-0677">Repeat</keyword>
<dbReference type="VEuPathDB" id="MicrosporidiaDB:M970_080550"/>
<dbReference type="Pfam" id="PF00096">
    <property type="entry name" value="zf-C2H2"/>
    <property type="match status" value="2"/>
</dbReference>
<organism evidence="7">
    <name type="scientific">Encephalitozoon cuniculi</name>
    <name type="common">Microsporidian parasite</name>
    <dbReference type="NCBI Taxonomy" id="6035"/>
    <lineage>
        <taxon>Eukaryota</taxon>
        <taxon>Fungi</taxon>
        <taxon>Fungi incertae sedis</taxon>
        <taxon>Microsporidia</taxon>
        <taxon>Unikaryonidae</taxon>
        <taxon>Encephalitozoon</taxon>
    </lineage>
</organism>
<accession>M1K7Q3</accession>